<sequence>MIGQCARPVAESFMTADANRLTENMVDLSDEQVISILLVTLLLLISKVKDLLDGGGLLAALFVGLIVSFLGHWTWLAVLMTFLFVGSVSTKWRFEEKVQISAEEPNDGVRGWKNVLANGGIASSVAVIDFYIGGHAWSYLILCSCVSVAASDTLASEIGSLDPRTRIITTLQAVPAGTNGGMSPTGTVAAFYGGLLIAVVSTILGAINGDQTPPVFIFTVVISVGWIGCQIDSLLGAVLENRGYLGKHSVNFLSTISGAVIALMLAQRFL</sequence>
<keyword evidence="3 6" id="KW-0812">Transmembrane</keyword>
<dbReference type="PANTHER" id="PTHR13353:SF5">
    <property type="entry name" value="TRANSMEMBRANE PROTEIN 19"/>
    <property type="match status" value="1"/>
</dbReference>
<dbReference type="PANTHER" id="PTHR13353">
    <property type="entry name" value="TRANSMEMBRANE PROTEIN 19"/>
    <property type="match status" value="1"/>
</dbReference>
<dbReference type="AlphaFoldDB" id="B3V5F0"/>
<comment type="similarity">
    <text evidence="2">Belongs to the TMEM19 family.</text>
</comment>
<evidence type="ECO:0000256" key="5">
    <source>
        <dbReference type="ARBA" id="ARBA00023136"/>
    </source>
</evidence>
<evidence type="ECO:0000313" key="7">
    <source>
        <dbReference type="EMBL" id="ACF09558.1"/>
    </source>
</evidence>
<protein>
    <submittedName>
        <fullName evidence="7">Integral membrane protein</fullName>
    </submittedName>
</protein>
<reference evidence="7" key="2">
    <citation type="submission" date="2008-08" db="EMBL/GenBank/DDBJ databases">
        <authorList>
            <person name="Martin-Cuadrado A.-B."/>
            <person name="Rodriguez-Valera F."/>
            <person name="Moreira D."/>
            <person name="Alba J.-C."/>
            <person name="Ivars-Martinez E."/>
            <person name="Henn M.R."/>
            <person name="Talla E."/>
            <person name="Lopez-Garcia P."/>
        </authorList>
    </citation>
    <scope>NUCLEOTIDE SEQUENCE</scope>
</reference>
<dbReference type="Pfam" id="PF01940">
    <property type="entry name" value="DUF92"/>
    <property type="match status" value="1"/>
</dbReference>
<reference evidence="7" key="1">
    <citation type="journal article" date="2008" name="ISME J.">
        <title>Hindsight in the relative abundance, metabolic potential and genome dynamics of uncultivated marine archaea from comparative metagenomic analyses of bathypelagic plankton of different oceanic regions.</title>
        <authorList>
            <person name="Martin-Cuadrado A.B."/>
            <person name="Rodriguez-Valera F."/>
            <person name="Moreira D."/>
            <person name="Alba J.C."/>
            <person name="Ivars-Martinez E."/>
            <person name="Henn M.R."/>
            <person name="Talla E."/>
            <person name="Lopez-Garcia P."/>
        </authorList>
    </citation>
    <scope>NUCLEOTIDE SEQUENCE</scope>
</reference>
<evidence type="ECO:0000256" key="2">
    <source>
        <dbReference type="ARBA" id="ARBA00009012"/>
    </source>
</evidence>
<feature type="transmembrane region" description="Helical" evidence="6">
    <location>
        <begin position="189"/>
        <end position="209"/>
    </location>
</feature>
<organism evidence="7">
    <name type="scientific">uncultured marine group II euryarchaeote KM3-85-F5</name>
    <dbReference type="NCBI Taxonomy" id="526684"/>
    <lineage>
        <taxon>Archaea</taxon>
        <taxon>Methanobacteriati</taxon>
        <taxon>Thermoplasmatota</taxon>
        <taxon>Candidatus Poseidoniia</taxon>
        <taxon>Candidatus Poseidoniales</taxon>
        <taxon>environmental samples</taxon>
    </lineage>
</organism>
<feature type="transmembrane region" description="Helical" evidence="6">
    <location>
        <begin position="250"/>
        <end position="269"/>
    </location>
</feature>
<dbReference type="InterPro" id="IPR002794">
    <property type="entry name" value="DUF92_TMEM19"/>
</dbReference>
<proteinExistence type="inferred from homology"/>
<dbReference type="GO" id="GO:0016020">
    <property type="term" value="C:membrane"/>
    <property type="evidence" value="ECO:0007669"/>
    <property type="project" value="UniProtKB-SubCell"/>
</dbReference>
<feature type="transmembrane region" description="Helical" evidence="6">
    <location>
        <begin position="215"/>
        <end position="238"/>
    </location>
</feature>
<keyword evidence="5 6" id="KW-0472">Membrane</keyword>
<feature type="transmembrane region" description="Helical" evidence="6">
    <location>
        <begin position="57"/>
        <end position="85"/>
    </location>
</feature>
<accession>B3V5F0</accession>
<evidence type="ECO:0000256" key="4">
    <source>
        <dbReference type="ARBA" id="ARBA00022989"/>
    </source>
</evidence>
<keyword evidence="4 6" id="KW-1133">Transmembrane helix</keyword>
<name>B3V5F0_9ARCH</name>
<dbReference type="EMBL" id="EU686616">
    <property type="protein sequence ID" value="ACF09558.1"/>
    <property type="molecule type" value="Genomic_DNA"/>
</dbReference>
<evidence type="ECO:0000256" key="1">
    <source>
        <dbReference type="ARBA" id="ARBA00004141"/>
    </source>
</evidence>
<comment type="subcellular location">
    <subcellularLocation>
        <location evidence="1">Membrane</location>
        <topology evidence="1">Multi-pass membrane protein</topology>
    </subcellularLocation>
</comment>
<evidence type="ECO:0000256" key="6">
    <source>
        <dbReference type="SAM" id="Phobius"/>
    </source>
</evidence>
<evidence type="ECO:0000256" key="3">
    <source>
        <dbReference type="ARBA" id="ARBA00022692"/>
    </source>
</evidence>